<keyword evidence="5" id="KW-0862">Zinc</keyword>
<evidence type="ECO:0000256" key="2">
    <source>
        <dbReference type="ARBA" id="ARBA00022670"/>
    </source>
</evidence>
<dbReference type="STRING" id="1169540.A0A0G4ED75"/>
<keyword evidence="4" id="KW-0378">Hydrolase</keyword>
<comment type="cofactor">
    <cofactor evidence="1">
        <name>Zn(2+)</name>
        <dbReference type="ChEBI" id="CHEBI:29105"/>
    </cofactor>
</comment>
<reference evidence="9 10" key="1">
    <citation type="submission" date="2014-11" db="EMBL/GenBank/DDBJ databases">
        <authorList>
            <person name="Zhu J."/>
            <person name="Qi W."/>
            <person name="Song R."/>
        </authorList>
    </citation>
    <scope>NUCLEOTIDE SEQUENCE [LARGE SCALE GENOMIC DNA]</scope>
</reference>
<evidence type="ECO:0000256" key="7">
    <source>
        <dbReference type="SAM" id="SignalP"/>
    </source>
</evidence>
<keyword evidence="10" id="KW-1185">Reference proteome</keyword>
<keyword evidence="3" id="KW-0479">Metal-binding</keyword>
<dbReference type="GO" id="GO:0004222">
    <property type="term" value="F:metalloendopeptidase activity"/>
    <property type="evidence" value="ECO:0007669"/>
    <property type="project" value="InterPro"/>
</dbReference>
<protein>
    <recommendedName>
        <fullName evidence="8">Peptidase M48 domain-containing protein</fullName>
    </recommendedName>
</protein>
<dbReference type="CDD" id="cd07325">
    <property type="entry name" value="M48_Ste24p_like"/>
    <property type="match status" value="1"/>
</dbReference>
<evidence type="ECO:0000256" key="5">
    <source>
        <dbReference type="ARBA" id="ARBA00022833"/>
    </source>
</evidence>
<evidence type="ECO:0000259" key="8">
    <source>
        <dbReference type="Pfam" id="PF01435"/>
    </source>
</evidence>
<dbReference type="Pfam" id="PF01435">
    <property type="entry name" value="Peptidase_M48"/>
    <property type="match status" value="1"/>
</dbReference>
<evidence type="ECO:0000256" key="6">
    <source>
        <dbReference type="ARBA" id="ARBA00023049"/>
    </source>
</evidence>
<accession>A0A0G4ED75</accession>
<dbReference type="GO" id="GO:0046872">
    <property type="term" value="F:metal ion binding"/>
    <property type="evidence" value="ECO:0007669"/>
    <property type="project" value="UniProtKB-KW"/>
</dbReference>
<dbReference type="PANTHER" id="PTHR10120">
    <property type="entry name" value="CAAX PRENYL PROTEASE 1"/>
    <property type="match status" value="1"/>
</dbReference>
<evidence type="ECO:0000256" key="1">
    <source>
        <dbReference type="ARBA" id="ARBA00001947"/>
    </source>
</evidence>
<feature type="chain" id="PRO_5005186989" description="Peptidase M48 domain-containing protein" evidence="7">
    <location>
        <begin position="25"/>
        <end position="464"/>
    </location>
</feature>
<proteinExistence type="predicted"/>
<dbReference type="OrthoDB" id="272500at2759"/>
<gene>
    <name evidence="9" type="ORF">Vbra_7058</name>
</gene>
<dbReference type="EMBL" id="CDMY01000153">
    <property type="protein sequence ID" value="CEL93300.1"/>
    <property type="molecule type" value="Genomic_DNA"/>
</dbReference>
<organism evidence="9 10">
    <name type="scientific">Vitrella brassicaformis (strain CCMP3155)</name>
    <dbReference type="NCBI Taxonomy" id="1169540"/>
    <lineage>
        <taxon>Eukaryota</taxon>
        <taxon>Sar</taxon>
        <taxon>Alveolata</taxon>
        <taxon>Colpodellida</taxon>
        <taxon>Vitrellaceae</taxon>
        <taxon>Vitrella</taxon>
    </lineage>
</organism>
<dbReference type="AlphaFoldDB" id="A0A0G4ED75"/>
<keyword evidence="7" id="KW-0732">Signal</keyword>
<dbReference type="FunFam" id="3.30.2010.10:FF:000007">
    <property type="entry name" value="Peptidase M48 family protein"/>
    <property type="match status" value="1"/>
</dbReference>
<evidence type="ECO:0000313" key="10">
    <source>
        <dbReference type="Proteomes" id="UP000041254"/>
    </source>
</evidence>
<dbReference type="InterPro" id="IPR001915">
    <property type="entry name" value="Peptidase_M48"/>
</dbReference>
<feature type="signal peptide" evidence="7">
    <location>
        <begin position="1"/>
        <end position="24"/>
    </location>
</feature>
<dbReference type="VEuPathDB" id="CryptoDB:Vbra_7058"/>
<sequence length="464" mass="50298">MAVQSRILAVAVTVASLCVSLSKAAVLEQDSRRREAVVTSLLVDGVDAYCSQLQADECGASQVCDVVDDGGCLSQMNIYELSTRGISDALGDLMAAEADADQEQEEESGWDALSLVDSMQQFLGVTPGATAPVRQPSRRRYASRLARLSASATAAIATQETAALPSSPSVSSLPLPEDGRVKFPFLKAERFQHPLDVQASRQVRAVRGVEQGIRFLFSAVLEDVLLLDNLSSSVKVSAKQMPRLHALLKEACEILDMKDMPDLYVRQNPQPNAYTVAIQGRRPFIVVHSSLVDLMTPAEVQTVLAHELGHLKCEHGIFALSSGLLQLILDSLGGRVGRRLAAALELATLRWSRAAEFSCDRAALLVAQDVRVVVSTFLKLVGGSASMSNELDVDEFLAQAKALDELERAPLIRLFREAVALRSTHPLPVLRAQELERWSREAQYQGLLNRGVPFTTATADVPTS</sequence>
<evidence type="ECO:0000256" key="3">
    <source>
        <dbReference type="ARBA" id="ARBA00022723"/>
    </source>
</evidence>
<name>A0A0G4ED75_VITBC</name>
<keyword evidence="2" id="KW-0645">Protease</keyword>
<dbReference type="Gene3D" id="3.30.2010.10">
    <property type="entry name" value="Metalloproteases ('zincins'), catalytic domain"/>
    <property type="match status" value="1"/>
</dbReference>
<dbReference type="InParanoid" id="A0A0G4ED75"/>
<feature type="domain" description="Peptidase M48" evidence="8">
    <location>
        <begin position="239"/>
        <end position="438"/>
    </location>
</feature>
<evidence type="ECO:0000313" key="9">
    <source>
        <dbReference type="EMBL" id="CEL93300.1"/>
    </source>
</evidence>
<dbReference type="Proteomes" id="UP000041254">
    <property type="component" value="Unassembled WGS sequence"/>
</dbReference>
<evidence type="ECO:0000256" key="4">
    <source>
        <dbReference type="ARBA" id="ARBA00022801"/>
    </source>
</evidence>
<keyword evidence="6" id="KW-0482">Metalloprotease</keyword>
<dbReference type="GO" id="GO:0006508">
    <property type="term" value="P:proteolysis"/>
    <property type="evidence" value="ECO:0007669"/>
    <property type="project" value="UniProtKB-KW"/>
</dbReference>